<accession>H8YW55</accession>
<evidence type="ECO:0000313" key="1">
    <source>
        <dbReference type="EMBL" id="EIC23846.1"/>
    </source>
</evidence>
<reference evidence="1 2" key="2">
    <citation type="submission" date="2011-11" db="EMBL/GenBank/DDBJ databases">
        <authorList>
            <consortium name="US DOE Joint Genome Institute"/>
            <person name="Lucas S."/>
            <person name="Han J."/>
            <person name="Lapidus A."/>
            <person name="Cheng J.-F."/>
            <person name="Goodwin L."/>
            <person name="Pitluck S."/>
            <person name="Peters L."/>
            <person name="Ovchinnikova G."/>
            <person name="Zhang X."/>
            <person name="Detter J.C."/>
            <person name="Han C."/>
            <person name="Tapia R."/>
            <person name="Land M."/>
            <person name="Hauser L."/>
            <person name="Kyrpides N."/>
            <person name="Ivanova N."/>
            <person name="Pagani I."/>
            <person name="Vogl K."/>
            <person name="Liu Z."/>
            <person name="Overmann J."/>
            <person name="Frigaard N.-U."/>
            <person name="Bryant D."/>
            <person name="Woyke T."/>
        </authorList>
    </citation>
    <scope>NUCLEOTIDE SEQUENCE [LARGE SCALE GENOMIC DNA]</scope>
    <source>
        <strain evidence="1 2">970</strain>
    </source>
</reference>
<evidence type="ECO:0000313" key="2">
    <source>
        <dbReference type="Proteomes" id="UP000002964"/>
    </source>
</evidence>
<dbReference type="HOGENOM" id="CLU_2036999_0_0_6"/>
<keyword evidence="2" id="KW-1185">Reference proteome</keyword>
<gene>
    <name evidence="1" type="ORF">Thi970DRAFT_00361</name>
</gene>
<sequence>MPDSLRDWAPIGDTDSSGKTRAFVLALSREDLDGEPGLVGRPGCPGRISPDAANALARVSDQQAAFKILCEYFYCLLASRRAREGTGGVHKVHMWQSALAKPHRFSHRVQEAEREIRRLTR</sequence>
<protein>
    <submittedName>
        <fullName evidence="1">Uncharacterized protein</fullName>
    </submittedName>
</protein>
<dbReference type="STRING" id="631362.Thi970DRAFT_00361"/>
<dbReference type="EMBL" id="JH603164">
    <property type="protein sequence ID" value="EIC23846.1"/>
    <property type="molecule type" value="Genomic_DNA"/>
</dbReference>
<organism evidence="1 2">
    <name type="scientific">Thiorhodovibrio frisius</name>
    <dbReference type="NCBI Taxonomy" id="631362"/>
    <lineage>
        <taxon>Bacteria</taxon>
        <taxon>Pseudomonadati</taxon>
        <taxon>Pseudomonadota</taxon>
        <taxon>Gammaproteobacteria</taxon>
        <taxon>Chromatiales</taxon>
        <taxon>Chromatiaceae</taxon>
        <taxon>Thiorhodovibrio</taxon>
    </lineage>
</organism>
<reference evidence="2" key="1">
    <citation type="submission" date="2011-06" db="EMBL/GenBank/DDBJ databases">
        <authorList>
            <consortium name="US DOE Joint Genome Institute (JGI-PGF)"/>
            <person name="Lucas S."/>
            <person name="Han J."/>
            <person name="Lapidus A."/>
            <person name="Cheng J.-F."/>
            <person name="Goodwin L."/>
            <person name="Pitluck S."/>
            <person name="Peters L."/>
            <person name="Land M.L."/>
            <person name="Hauser L."/>
            <person name="Vogl K."/>
            <person name="Liu Z."/>
            <person name="Overmann J."/>
            <person name="Frigaard N.-U."/>
            <person name="Bryant D.A."/>
            <person name="Woyke T.J."/>
        </authorList>
    </citation>
    <scope>NUCLEOTIDE SEQUENCE [LARGE SCALE GENOMIC DNA]</scope>
    <source>
        <strain evidence="2">970</strain>
    </source>
</reference>
<proteinExistence type="predicted"/>
<dbReference type="AlphaFoldDB" id="H8YW55"/>
<name>H8YW55_9GAMM</name>
<dbReference type="Proteomes" id="UP000002964">
    <property type="component" value="Unassembled WGS sequence"/>
</dbReference>